<feature type="transmembrane region" description="Helical" evidence="6">
    <location>
        <begin position="285"/>
        <end position="309"/>
    </location>
</feature>
<gene>
    <name evidence="9" type="ORF">CLV31_101222</name>
</gene>
<feature type="transmembrane region" description="Helical" evidence="6">
    <location>
        <begin position="375"/>
        <end position="401"/>
    </location>
</feature>
<comment type="subcellular location">
    <subcellularLocation>
        <location evidence="1">Cell membrane</location>
        <topology evidence="1">Multi-pass membrane protein</topology>
    </subcellularLocation>
</comment>
<sequence length="814" mass="90652">MLKNYFKIALRNLIKNKLHFGINLIGLTLGLGVSILIFFFVQFELTFDDFHEESELIFRLERHEMGEDGIGSSFSTPVITAPTFKGEFAQVTHATQLIGASAQAYLDESITQNQEYLLVNTDFLEIFSFPLLKGDRSKVLEDKYSVVVTETVAKKYFGEADPLGKSIRLKMGENFEEYQVTGLLADIPANSSLKFEMLINNLNLDYSISKQSQNSWFNVYGDTYLKITDPQAKGTIEAGVEGMMKKALGTNYKEGEYYFTLQSLSDIHLSDASNSGMAETTRPSLLLILTGIAFLILLIACINFTTMAIGRATTRAKEVGVRKTMGAEFIQLVFQFLTEAFLITLSALALGLLLAEALLPIFNDLFEKQLQLVYGPIQILILLGLVCIITFLAGAYPALFMSGLRPIQVLKGNLSIRFGKQALRKGLVAFQFLISFLLIASTMIMVNQMNVIRNFDLGFDQEMVVLVDVPEYPSTSFIKSIEAGFAQAELYRQSLAGRSEVQSAGITISTYGDDAFWNAGFPTEEGKQFNFRVNFVGGDYVKTMGLEMVEGRDFNPQPGADSSAFIINETFANAMKWSDPLGEVMPNSRFTSHQIVGVVKDFHHNSLYNQIEPVLLAKSPKALFSGINELMINSATNPKVMVKGKGMNFEAFRAILEEEWKRVFPLEAFSFSFLDETVEAQYKADERLGKMVFIAASIAILIAAMGLFAMAALSIAGRTKEIGIRKVLGASSLSISWMFNKEFLLITLAGVLFGLPLSRFLMRDWIEQFATREWPSWVNFLLLTLLGIGFTLAIVTVQSLRATQMNPVKTLKDE</sequence>
<dbReference type="Pfam" id="PF12704">
    <property type="entry name" value="MacB_PCD"/>
    <property type="match status" value="1"/>
</dbReference>
<dbReference type="Proteomes" id="UP000248917">
    <property type="component" value="Unassembled WGS sequence"/>
</dbReference>
<dbReference type="GO" id="GO:0005886">
    <property type="term" value="C:plasma membrane"/>
    <property type="evidence" value="ECO:0007669"/>
    <property type="project" value="UniProtKB-SubCell"/>
</dbReference>
<dbReference type="PANTHER" id="PTHR30572">
    <property type="entry name" value="MEMBRANE COMPONENT OF TRANSPORTER-RELATED"/>
    <property type="match status" value="1"/>
</dbReference>
<feature type="domain" description="ABC3 transporter permease C-terminal" evidence="7">
    <location>
        <begin position="292"/>
        <end position="403"/>
    </location>
</feature>
<protein>
    <submittedName>
        <fullName evidence="9">Putative ABC transport system permease protein</fullName>
    </submittedName>
</protein>
<evidence type="ECO:0000256" key="1">
    <source>
        <dbReference type="ARBA" id="ARBA00004651"/>
    </source>
</evidence>
<feature type="domain" description="MacB-like periplasmic core" evidence="8">
    <location>
        <begin position="21"/>
        <end position="237"/>
    </location>
</feature>
<evidence type="ECO:0000259" key="7">
    <source>
        <dbReference type="Pfam" id="PF02687"/>
    </source>
</evidence>
<proteinExistence type="predicted"/>
<feature type="transmembrane region" description="Helical" evidence="6">
    <location>
        <begin position="20"/>
        <end position="41"/>
    </location>
</feature>
<evidence type="ECO:0000313" key="10">
    <source>
        <dbReference type="Proteomes" id="UP000248917"/>
    </source>
</evidence>
<organism evidence="9 10">
    <name type="scientific">Algoriphagus aquaeductus</name>
    <dbReference type="NCBI Taxonomy" id="475299"/>
    <lineage>
        <taxon>Bacteria</taxon>
        <taxon>Pseudomonadati</taxon>
        <taxon>Bacteroidota</taxon>
        <taxon>Cytophagia</taxon>
        <taxon>Cytophagales</taxon>
        <taxon>Cyclobacteriaceae</taxon>
        <taxon>Algoriphagus</taxon>
    </lineage>
</organism>
<dbReference type="GO" id="GO:0022857">
    <property type="term" value="F:transmembrane transporter activity"/>
    <property type="evidence" value="ECO:0007669"/>
    <property type="project" value="TreeGrafter"/>
</dbReference>
<keyword evidence="4 6" id="KW-1133">Transmembrane helix</keyword>
<keyword evidence="10" id="KW-1185">Reference proteome</keyword>
<evidence type="ECO:0000256" key="5">
    <source>
        <dbReference type="ARBA" id="ARBA00023136"/>
    </source>
</evidence>
<reference evidence="9 10" key="1">
    <citation type="submission" date="2018-06" db="EMBL/GenBank/DDBJ databases">
        <title>Genomic Encyclopedia of Archaeal and Bacterial Type Strains, Phase II (KMG-II): from individual species to whole genera.</title>
        <authorList>
            <person name="Goeker M."/>
        </authorList>
    </citation>
    <scope>NUCLEOTIDE SEQUENCE [LARGE SCALE GENOMIC DNA]</scope>
    <source>
        <strain evidence="9 10">T4</strain>
    </source>
</reference>
<keyword evidence="3 6" id="KW-0812">Transmembrane</keyword>
<dbReference type="Pfam" id="PF02687">
    <property type="entry name" value="FtsX"/>
    <property type="match status" value="2"/>
</dbReference>
<feature type="transmembrane region" description="Helical" evidence="6">
    <location>
        <begin position="422"/>
        <end position="446"/>
    </location>
</feature>
<dbReference type="AlphaFoldDB" id="A0A326RYE9"/>
<keyword evidence="5 6" id="KW-0472">Membrane</keyword>
<evidence type="ECO:0000256" key="3">
    <source>
        <dbReference type="ARBA" id="ARBA00022692"/>
    </source>
</evidence>
<dbReference type="PANTHER" id="PTHR30572:SF18">
    <property type="entry name" value="ABC-TYPE MACROLIDE FAMILY EXPORT SYSTEM PERMEASE COMPONENT 2"/>
    <property type="match status" value="1"/>
</dbReference>
<dbReference type="OrthoDB" id="5933722at2"/>
<evidence type="ECO:0000259" key="8">
    <source>
        <dbReference type="Pfam" id="PF12704"/>
    </source>
</evidence>
<name>A0A326RYE9_9BACT</name>
<dbReference type="InterPro" id="IPR050250">
    <property type="entry name" value="Macrolide_Exporter_MacB"/>
</dbReference>
<feature type="transmembrane region" description="Helical" evidence="6">
    <location>
        <begin position="774"/>
        <end position="797"/>
    </location>
</feature>
<feature type="transmembrane region" description="Helical" evidence="6">
    <location>
        <begin position="329"/>
        <end position="355"/>
    </location>
</feature>
<dbReference type="RefSeq" id="WP_111391033.1">
    <property type="nucleotide sequence ID" value="NZ_QKTX01000001.1"/>
</dbReference>
<dbReference type="InterPro" id="IPR003838">
    <property type="entry name" value="ABC3_permease_C"/>
</dbReference>
<evidence type="ECO:0000256" key="4">
    <source>
        <dbReference type="ARBA" id="ARBA00022989"/>
    </source>
</evidence>
<evidence type="ECO:0000256" key="6">
    <source>
        <dbReference type="SAM" id="Phobius"/>
    </source>
</evidence>
<comment type="caution">
    <text evidence="9">The sequence shown here is derived from an EMBL/GenBank/DDBJ whole genome shotgun (WGS) entry which is preliminary data.</text>
</comment>
<accession>A0A326RYE9</accession>
<feature type="transmembrane region" description="Helical" evidence="6">
    <location>
        <begin position="691"/>
        <end position="716"/>
    </location>
</feature>
<feature type="transmembrane region" description="Helical" evidence="6">
    <location>
        <begin position="743"/>
        <end position="762"/>
    </location>
</feature>
<dbReference type="InterPro" id="IPR025857">
    <property type="entry name" value="MacB_PCD"/>
</dbReference>
<dbReference type="EMBL" id="QKTX01000001">
    <property type="protein sequence ID" value="PZV87349.1"/>
    <property type="molecule type" value="Genomic_DNA"/>
</dbReference>
<evidence type="ECO:0000256" key="2">
    <source>
        <dbReference type="ARBA" id="ARBA00022475"/>
    </source>
</evidence>
<keyword evidence="2" id="KW-1003">Cell membrane</keyword>
<evidence type="ECO:0000313" key="9">
    <source>
        <dbReference type="EMBL" id="PZV87349.1"/>
    </source>
</evidence>
<feature type="domain" description="ABC3 transporter permease C-terminal" evidence="7">
    <location>
        <begin position="694"/>
        <end position="807"/>
    </location>
</feature>